<organism evidence="2">
    <name type="scientific">uncultured Acidimicrobiales bacterium</name>
    <dbReference type="NCBI Taxonomy" id="310071"/>
    <lineage>
        <taxon>Bacteria</taxon>
        <taxon>Bacillati</taxon>
        <taxon>Actinomycetota</taxon>
        <taxon>Acidimicrobiia</taxon>
        <taxon>Acidimicrobiales</taxon>
        <taxon>environmental samples</taxon>
    </lineage>
</organism>
<feature type="compositionally biased region" description="Low complexity" evidence="1">
    <location>
        <begin position="41"/>
        <end position="50"/>
    </location>
</feature>
<feature type="compositionally biased region" description="Basic residues" evidence="1">
    <location>
        <begin position="129"/>
        <end position="152"/>
    </location>
</feature>
<evidence type="ECO:0000313" key="2">
    <source>
        <dbReference type="EMBL" id="CAA9221974.1"/>
    </source>
</evidence>
<evidence type="ECO:0000256" key="1">
    <source>
        <dbReference type="SAM" id="MobiDB-lite"/>
    </source>
</evidence>
<accession>A0A6J4HI70</accession>
<feature type="non-terminal residue" evidence="2">
    <location>
        <position position="254"/>
    </location>
</feature>
<proteinExistence type="predicted"/>
<dbReference type="EMBL" id="CADCTB010000046">
    <property type="protein sequence ID" value="CAA9221974.1"/>
    <property type="molecule type" value="Genomic_DNA"/>
</dbReference>
<keyword evidence="2" id="KW-0418">Kinase</keyword>
<protein>
    <submittedName>
        <fullName evidence="2">Pantothenate kinase type III, CoaX-like</fullName>
        <ecNumber evidence="2">2.7.1.33</ecNumber>
    </submittedName>
</protein>
<feature type="compositionally biased region" description="Basic residues" evidence="1">
    <location>
        <begin position="29"/>
        <end position="40"/>
    </location>
</feature>
<dbReference type="AlphaFoldDB" id="A0A6J4HI70"/>
<sequence length="254" mass="28679">VDRRRRRQHPHRRRPVRRRRAGRPLADRHQRRPHVRRARPAHVPVPGPARRGLRPGQRHGGLVHRPPAHRRAPHPGRAVPAGGARGPRARHPQRPAHPVREPPPGRPRPHRQRGGRLGPLRRADDHGGLRHRHHGRRHLGQGRVPGRRHPPRHRDQPRRPVRPGRGALLGGAGQAPPGDRQDHRRVGAVGRALRVRVGSRRAGDPLPGRARPVHGGVHRRPGRAALPADHHHRPPRALVDTSWSEADPRYEHVV</sequence>
<name>A0A6J4HI70_9ACTN</name>
<feature type="region of interest" description="Disordered" evidence="1">
    <location>
        <begin position="1"/>
        <end position="254"/>
    </location>
</feature>
<gene>
    <name evidence="2" type="ORF">AVDCRST_MAG10-726</name>
</gene>
<feature type="non-terminal residue" evidence="2">
    <location>
        <position position="1"/>
    </location>
</feature>
<reference evidence="2" key="1">
    <citation type="submission" date="2020-02" db="EMBL/GenBank/DDBJ databases">
        <authorList>
            <person name="Meier V. D."/>
        </authorList>
    </citation>
    <scope>NUCLEOTIDE SEQUENCE</scope>
    <source>
        <strain evidence="2">AVDCRST_MAG10</strain>
    </source>
</reference>
<dbReference type="GO" id="GO:0004594">
    <property type="term" value="F:pantothenate kinase activity"/>
    <property type="evidence" value="ECO:0007669"/>
    <property type="project" value="UniProtKB-EC"/>
</dbReference>
<feature type="compositionally biased region" description="Basic residues" evidence="1">
    <location>
        <begin position="1"/>
        <end position="22"/>
    </location>
</feature>
<dbReference type="EC" id="2.7.1.33" evidence="2"/>
<keyword evidence="2" id="KW-0808">Transferase</keyword>